<keyword evidence="10 12" id="KW-0234">DNA repair</keyword>
<keyword evidence="7 12" id="KW-0067">ATP-binding</keyword>
<dbReference type="SMART" id="SM00382">
    <property type="entry name" value="AAA"/>
    <property type="match status" value="1"/>
</dbReference>
<evidence type="ECO:0000313" key="15">
    <source>
        <dbReference type="Proteomes" id="UP001236559"/>
    </source>
</evidence>
<dbReference type="InterPro" id="IPR020568">
    <property type="entry name" value="Ribosomal_Su5_D2-typ_SF"/>
</dbReference>
<name>A0ABU0ATP8_9FIRM</name>
<dbReference type="InterPro" id="IPR014721">
    <property type="entry name" value="Ribsml_uS5_D2-typ_fold_subgr"/>
</dbReference>
<evidence type="ECO:0000256" key="5">
    <source>
        <dbReference type="ARBA" id="ARBA00022801"/>
    </source>
</evidence>
<keyword evidence="15" id="KW-1185">Reference proteome</keyword>
<dbReference type="InterPro" id="IPR041166">
    <property type="entry name" value="Rubredoxin_2"/>
</dbReference>
<evidence type="ECO:0000256" key="9">
    <source>
        <dbReference type="ARBA" id="ARBA00023125"/>
    </source>
</evidence>
<keyword evidence="9 12" id="KW-0238">DNA-binding</keyword>
<dbReference type="Pfam" id="PF13481">
    <property type="entry name" value="AAA_25"/>
    <property type="match status" value="1"/>
</dbReference>
<dbReference type="Gene3D" id="3.30.230.10">
    <property type="match status" value="1"/>
</dbReference>
<comment type="similarity">
    <text evidence="12">Belongs to the RecA family. RadA subfamily.</text>
</comment>
<dbReference type="Gene3D" id="3.40.50.300">
    <property type="entry name" value="P-loop containing nucleotide triphosphate hydrolases"/>
    <property type="match status" value="1"/>
</dbReference>
<evidence type="ECO:0000256" key="2">
    <source>
        <dbReference type="ARBA" id="ARBA00022741"/>
    </source>
</evidence>
<evidence type="ECO:0000259" key="13">
    <source>
        <dbReference type="PROSITE" id="PS50162"/>
    </source>
</evidence>
<dbReference type="InterPro" id="IPR004504">
    <property type="entry name" value="DNA_repair_RadA"/>
</dbReference>
<dbReference type="PANTHER" id="PTHR32472">
    <property type="entry name" value="DNA REPAIR PROTEIN RADA"/>
    <property type="match status" value="1"/>
</dbReference>
<evidence type="ECO:0000256" key="8">
    <source>
        <dbReference type="ARBA" id="ARBA00023016"/>
    </source>
</evidence>
<feature type="domain" description="RecA family profile 1" evidence="13">
    <location>
        <begin position="59"/>
        <end position="211"/>
    </location>
</feature>
<dbReference type="PRINTS" id="PR01874">
    <property type="entry name" value="DNAREPAIRADA"/>
</dbReference>
<proteinExistence type="inferred from homology"/>
<evidence type="ECO:0000256" key="10">
    <source>
        <dbReference type="ARBA" id="ARBA00023204"/>
    </source>
</evidence>
<evidence type="ECO:0000256" key="4">
    <source>
        <dbReference type="ARBA" id="ARBA00022771"/>
    </source>
</evidence>
<evidence type="ECO:0000256" key="1">
    <source>
        <dbReference type="ARBA" id="ARBA00022723"/>
    </source>
</evidence>
<dbReference type="Pfam" id="PF18073">
    <property type="entry name" value="Zn_ribbon_LapB"/>
    <property type="match status" value="1"/>
</dbReference>
<dbReference type="InterPro" id="IPR027417">
    <property type="entry name" value="P-loop_NTPase"/>
</dbReference>
<evidence type="ECO:0000256" key="6">
    <source>
        <dbReference type="ARBA" id="ARBA00022833"/>
    </source>
</evidence>
<protein>
    <recommendedName>
        <fullName evidence="11 12">DNA repair protein RadA</fullName>
    </recommendedName>
</protein>
<dbReference type="SUPFAM" id="SSF54211">
    <property type="entry name" value="Ribosomal protein S5 domain 2-like"/>
    <property type="match status" value="1"/>
</dbReference>
<dbReference type="Proteomes" id="UP001236559">
    <property type="component" value="Unassembled WGS sequence"/>
</dbReference>
<organism evidence="14 15">
    <name type="scientific">Peptoniphilus koenoeneniae</name>
    <dbReference type="NCBI Taxonomy" id="507751"/>
    <lineage>
        <taxon>Bacteria</taxon>
        <taxon>Bacillati</taxon>
        <taxon>Bacillota</taxon>
        <taxon>Tissierellia</taxon>
        <taxon>Tissierellales</taxon>
        <taxon>Peptoniphilaceae</taxon>
        <taxon>Peptoniphilus</taxon>
    </lineage>
</organism>
<dbReference type="InterPro" id="IPR003593">
    <property type="entry name" value="AAA+_ATPase"/>
</dbReference>
<keyword evidence="5" id="KW-0378">Hydrolase</keyword>
<dbReference type="PROSITE" id="PS50162">
    <property type="entry name" value="RECA_2"/>
    <property type="match status" value="1"/>
</dbReference>
<accession>A0ABU0ATP8</accession>
<keyword evidence="3 12" id="KW-0227">DNA damage</keyword>
<sequence>MYKCNKCGYTSPGFLGKCPECGAWGSLEESIEEKEHKNLKKSLGGQSPAKLLKDVELKDDRRILTGLSEFDRVMGGGILKDSLTILTAKPGSGKSTLLLQISNILAEKGKKILYASGEESSTQIKARALRIDGRVSDRLWVISTNSLDKVIEEAEELDIDILIIDSIQTFTLGRLTNRPGSPTQIMECTYELMSLSKNYKRPRAIFIVGQMTKEDELAGVRSLEHAVDTVLYLTGDSYEELRILSTTKNRYGSTGEMGFFKMTSKGLQSIDNPSKYFMTERKKGEEQAGSALCVVREGTRPIILEIEALVSKSFMPYPTRISESLRKEQLFTIISILEQRAGLSMFDKNVVVKTRGGINLREGASNLAILMSIYSSLKDIPIKAGSIFIGDLGLTGELKACPSIDIRINEALRMGFDKIYIPDIKLEKEDKKLIKCKHIIDVINKTLND</sequence>
<keyword evidence="8" id="KW-0346">Stress response</keyword>
<evidence type="ECO:0000313" key="14">
    <source>
        <dbReference type="EMBL" id="MDQ0274630.1"/>
    </source>
</evidence>
<dbReference type="PANTHER" id="PTHR32472:SF10">
    <property type="entry name" value="DNA REPAIR PROTEIN RADA-LIKE PROTEIN"/>
    <property type="match status" value="1"/>
</dbReference>
<dbReference type="EMBL" id="JAUSTN010000003">
    <property type="protein sequence ID" value="MDQ0274630.1"/>
    <property type="molecule type" value="Genomic_DNA"/>
</dbReference>
<evidence type="ECO:0000256" key="12">
    <source>
        <dbReference type="RuleBase" id="RU003555"/>
    </source>
</evidence>
<comment type="function">
    <text evidence="12">DNA-dependent ATPase involved in processing of recombination intermediates, plays a role in repairing DNA breaks. Stimulates the branch migration of RecA-mediated strand transfer reactions, allowing the 3' invading strand to extend heteroduplex DNA faster. Binds ssDNA in the presence of ADP but not other nucleotides, has ATPase activity that is stimulated by ssDNA and various branched DNA structures, but inhibited by SSB. Does not have RecA's homology-searching function.</text>
</comment>
<evidence type="ECO:0000256" key="11">
    <source>
        <dbReference type="NCBIfam" id="TIGR00416"/>
    </source>
</evidence>
<dbReference type="SUPFAM" id="SSF52540">
    <property type="entry name" value="P-loop containing nucleoside triphosphate hydrolases"/>
    <property type="match status" value="1"/>
</dbReference>
<gene>
    <name evidence="14" type="ORF">J2S72_000647</name>
</gene>
<reference evidence="14 15" key="1">
    <citation type="submission" date="2023-07" db="EMBL/GenBank/DDBJ databases">
        <title>Genomic Encyclopedia of Type Strains, Phase IV (KMG-IV): sequencing the most valuable type-strain genomes for metagenomic binning, comparative biology and taxonomic classification.</title>
        <authorList>
            <person name="Goeker M."/>
        </authorList>
    </citation>
    <scope>NUCLEOTIDE SEQUENCE [LARGE SCALE GENOMIC DNA]</scope>
    <source>
        <strain evidence="14 15">DSM 22616</strain>
    </source>
</reference>
<keyword evidence="6 12" id="KW-0862">Zinc</keyword>
<keyword evidence="4 12" id="KW-0863">Zinc-finger</keyword>
<keyword evidence="1 12" id="KW-0479">Metal-binding</keyword>
<keyword evidence="2 12" id="KW-0547">Nucleotide-binding</keyword>
<evidence type="ECO:0000256" key="3">
    <source>
        <dbReference type="ARBA" id="ARBA00022763"/>
    </source>
</evidence>
<dbReference type="NCBIfam" id="TIGR00416">
    <property type="entry name" value="sms"/>
    <property type="match status" value="1"/>
</dbReference>
<dbReference type="InterPro" id="IPR020588">
    <property type="entry name" value="RecA_ATP-bd"/>
</dbReference>
<evidence type="ECO:0000256" key="7">
    <source>
        <dbReference type="ARBA" id="ARBA00022840"/>
    </source>
</evidence>
<comment type="caution">
    <text evidence="14">The sequence shown here is derived from an EMBL/GenBank/DDBJ whole genome shotgun (WGS) entry which is preliminary data.</text>
</comment>
<dbReference type="RefSeq" id="WP_023055327.1">
    <property type="nucleotide sequence ID" value="NZ_JAUSTN010000003.1"/>
</dbReference>